<dbReference type="Proteomes" id="UP001055712">
    <property type="component" value="Unassembled WGS sequence"/>
</dbReference>
<name>A0A9D4TP19_CHLVU</name>
<keyword evidence="3" id="KW-1185">Reference proteome</keyword>
<reference evidence="2" key="1">
    <citation type="journal article" date="2019" name="Plant J.">
        <title>Chlorella vulgaris genome assembly and annotation reveals the molecular basis for metabolic acclimation to high light conditions.</title>
        <authorList>
            <person name="Cecchin M."/>
            <person name="Marcolungo L."/>
            <person name="Rossato M."/>
            <person name="Girolomoni L."/>
            <person name="Cosentino E."/>
            <person name="Cuine S."/>
            <person name="Li-Beisson Y."/>
            <person name="Delledonne M."/>
            <person name="Ballottari M."/>
        </authorList>
    </citation>
    <scope>NUCLEOTIDE SEQUENCE</scope>
    <source>
        <strain evidence="2">211/11P</strain>
    </source>
</reference>
<dbReference type="AlphaFoldDB" id="A0A9D4TP19"/>
<evidence type="ECO:0000313" key="2">
    <source>
        <dbReference type="EMBL" id="KAI3430815.1"/>
    </source>
</evidence>
<evidence type="ECO:0000256" key="1">
    <source>
        <dbReference type="SAM" id="SignalP"/>
    </source>
</evidence>
<keyword evidence="1" id="KW-0732">Signal</keyword>
<organism evidence="2 3">
    <name type="scientific">Chlorella vulgaris</name>
    <name type="common">Green alga</name>
    <dbReference type="NCBI Taxonomy" id="3077"/>
    <lineage>
        <taxon>Eukaryota</taxon>
        <taxon>Viridiplantae</taxon>
        <taxon>Chlorophyta</taxon>
        <taxon>core chlorophytes</taxon>
        <taxon>Trebouxiophyceae</taxon>
        <taxon>Chlorellales</taxon>
        <taxon>Chlorellaceae</taxon>
        <taxon>Chlorella clade</taxon>
        <taxon>Chlorella</taxon>
    </lineage>
</organism>
<reference evidence="2" key="2">
    <citation type="submission" date="2020-11" db="EMBL/GenBank/DDBJ databases">
        <authorList>
            <person name="Cecchin M."/>
            <person name="Marcolungo L."/>
            <person name="Rossato M."/>
            <person name="Girolomoni L."/>
            <person name="Cosentino E."/>
            <person name="Cuine S."/>
            <person name="Li-Beisson Y."/>
            <person name="Delledonne M."/>
            <person name="Ballottari M."/>
        </authorList>
    </citation>
    <scope>NUCLEOTIDE SEQUENCE</scope>
    <source>
        <strain evidence="2">211/11P</strain>
        <tissue evidence="2">Whole cell</tissue>
    </source>
</reference>
<evidence type="ECO:0000313" key="3">
    <source>
        <dbReference type="Proteomes" id="UP001055712"/>
    </source>
</evidence>
<accession>A0A9D4TP19</accession>
<feature type="signal peptide" evidence="1">
    <location>
        <begin position="1"/>
        <end position="20"/>
    </location>
</feature>
<dbReference type="OrthoDB" id="520911at2759"/>
<gene>
    <name evidence="2" type="ORF">D9Q98_009226</name>
</gene>
<dbReference type="EMBL" id="SIDB01000007">
    <property type="protein sequence ID" value="KAI3430815.1"/>
    <property type="molecule type" value="Genomic_DNA"/>
</dbReference>
<protein>
    <submittedName>
        <fullName evidence="2">Uncharacterized protein</fullName>
    </submittedName>
</protein>
<proteinExistence type="predicted"/>
<feature type="chain" id="PRO_5039401471" evidence="1">
    <location>
        <begin position="21"/>
        <end position="138"/>
    </location>
</feature>
<comment type="caution">
    <text evidence="2">The sequence shown here is derived from an EMBL/GenBank/DDBJ whole genome shotgun (WGS) entry which is preliminary data.</text>
</comment>
<sequence>MARSLLLALAVVLTLSLAHGQQAACPISASVASRLNFKPAAAACKNGPNLCTACICALVDAFAPALAATPVDPATVTRDSANALLNACAPTFLGPLSRAGVSLSALMSLQSCDANNLPPCIEKLLPAATAASGPSASP</sequence>